<comment type="cofactor">
    <cofactor evidence="2">
        <name>[4Fe-4S] cluster</name>
        <dbReference type="ChEBI" id="CHEBI:49883"/>
    </cofactor>
</comment>
<dbReference type="KEGG" id="trz:GWP43_02280"/>
<gene>
    <name evidence="15" type="ORF">GWP43_02280</name>
</gene>
<evidence type="ECO:0000313" key="15">
    <source>
        <dbReference type="EMBL" id="QHX42469.1"/>
    </source>
</evidence>
<dbReference type="Pfam" id="PF00730">
    <property type="entry name" value="HhH-GPD"/>
    <property type="match status" value="1"/>
</dbReference>
<evidence type="ECO:0000256" key="8">
    <source>
        <dbReference type="ARBA" id="ARBA00022763"/>
    </source>
</evidence>
<dbReference type="Proteomes" id="UP000464374">
    <property type="component" value="Chromosome"/>
</dbReference>
<accession>A0A6P1XZF8</accession>
<protein>
    <recommendedName>
        <fullName evidence="6">Adenine DNA glycosylase</fullName>
        <ecNumber evidence="5">3.2.2.31</ecNumber>
    </recommendedName>
</protein>
<dbReference type="GO" id="GO:0051536">
    <property type="term" value="F:iron-sulfur cluster binding"/>
    <property type="evidence" value="ECO:0007669"/>
    <property type="project" value="UniProtKB-KW"/>
</dbReference>
<dbReference type="GO" id="GO:0034039">
    <property type="term" value="F:8-oxo-7,8-dihydroguanine DNA N-glycosylase activity"/>
    <property type="evidence" value="ECO:0007669"/>
    <property type="project" value="TreeGrafter"/>
</dbReference>
<organism evidence="15 16">
    <name type="scientific">Treponema vincentii</name>
    <dbReference type="NCBI Taxonomy" id="69710"/>
    <lineage>
        <taxon>Bacteria</taxon>
        <taxon>Pseudomonadati</taxon>
        <taxon>Spirochaetota</taxon>
        <taxon>Spirochaetia</taxon>
        <taxon>Spirochaetales</taxon>
        <taxon>Treponemataceae</taxon>
        <taxon>Treponema</taxon>
    </lineage>
</organism>
<dbReference type="GO" id="GO:0046872">
    <property type="term" value="F:metal ion binding"/>
    <property type="evidence" value="ECO:0007669"/>
    <property type="project" value="UniProtKB-KW"/>
</dbReference>
<dbReference type="Gene3D" id="1.10.1670.10">
    <property type="entry name" value="Helix-hairpin-Helix base-excision DNA repair enzymes (C-terminal)"/>
    <property type="match status" value="1"/>
</dbReference>
<sequence>MNTFESVHTPDYTDFQKAILDYYAVHGRSFPWRTTNDPYSILVSEFMLQQTQTERVVEKYNRWLEVFPTVQDLAAASLVQVLEQWVGLGYNRRARFLHQCAQTIVSEYGGVVPDAPETLQTLSGIGPYTAAAISTFAYNKANAFIETNIRAVFIFFFFKDRTDISDKELFPHIEASLYKENPRLWYYALMDYGAELKKKTVNPNRKSRHYTKQSKFEGSVRQARGAVIRTLTAHNNQEYAELYGNTQTEKLLFDKALEGLIREGFVAEEDGFYSIKQ</sequence>
<evidence type="ECO:0000256" key="4">
    <source>
        <dbReference type="ARBA" id="ARBA00008343"/>
    </source>
</evidence>
<dbReference type="Pfam" id="PF00633">
    <property type="entry name" value="HHH"/>
    <property type="match status" value="1"/>
</dbReference>
<dbReference type="GO" id="GO:0006284">
    <property type="term" value="P:base-excision repair"/>
    <property type="evidence" value="ECO:0007669"/>
    <property type="project" value="InterPro"/>
</dbReference>
<dbReference type="EC" id="3.2.2.31" evidence="5"/>
<evidence type="ECO:0000256" key="13">
    <source>
        <dbReference type="ARBA" id="ARBA00023295"/>
    </source>
</evidence>
<evidence type="ECO:0000256" key="3">
    <source>
        <dbReference type="ARBA" id="ARBA00002933"/>
    </source>
</evidence>
<evidence type="ECO:0000256" key="6">
    <source>
        <dbReference type="ARBA" id="ARBA00022023"/>
    </source>
</evidence>
<feature type="domain" description="HhH-GPD" evidence="14">
    <location>
        <begin position="47"/>
        <end position="195"/>
    </location>
</feature>
<dbReference type="GO" id="GO:0000701">
    <property type="term" value="F:purine-specific mismatch base pair DNA N-glycosylase activity"/>
    <property type="evidence" value="ECO:0007669"/>
    <property type="project" value="UniProtKB-EC"/>
</dbReference>
<evidence type="ECO:0000256" key="12">
    <source>
        <dbReference type="ARBA" id="ARBA00023204"/>
    </source>
</evidence>
<dbReference type="PANTHER" id="PTHR42944">
    <property type="entry name" value="ADENINE DNA GLYCOSYLASE"/>
    <property type="match status" value="1"/>
</dbReference>
<keyword evidence="8" id="KW-0227">DNA damage</keyword>
<dbReference type="InterPro" id="IPR000445">
    <property type="entry name" value="HhH_motif"/>
</dbReference>
<keyword evidence="12" id="KW-0234">DNA repair</keyword>
<evidence type="ECO:0000256" key="2">
    <source>
        <dbReference type="ARBA" id="ARBA00001966"/>
    </source>
</evidence>
<evidence type="ECO:0000313" key="16">
    <source>
        <dbReference type="Proteomes" id="UP000464374"/>
    </source>
</evidence>
<keyword evidence="7" id="KW-0479">Metal-binding</keyword>
<name>A0A6P1XZF8_9SPIR</name>
<proteinExistence type="inferred from homology"/>
<evidence type="ECO:0000256" key="1">
    <source>
        <dbReference type="ARBA" id="ARBA00000843"/>
    </source>
</evidence>
<evidence type="ECO:0000259" key="14">
    <source>
        <dbReference type="SMART" id="SM00478"/>
    </source>
</evidence>
<dbReference type="InterPro" id="IPR011257">
    <property type="entry name" value="DNA_glycosylase"/>
</dbReference>
<dbReference type="GO" id="GO:0032357">
    <property type="term" value="F:oxidized purine DNA binding"/>
    <property type="evidence" value="ECO:0007669"/>
    <property type="project" value="TreeGrafter"/>
</dbReference>
<dbReference type="SMART" id="SM00478">
    <property type="entry name" value="ENDO3c"/>
    <property type="match status" value="1"/>
</dbReference>
<dbReference type="SUPFAM" id="SSF48150">
    <property type="entry name" value="DNA-glycosylase"/>
    <property type="match status" value="1"/>
</dbReference>
<comment type="similarity">
    <text evidence="4">Belongs to the Nth/MutY family.</text>
</comment>
<dbReference type="CDD" id="cd00056">
    <property type="entry name" value="ENDO3c"/>
    <property type="match status" value="1"/>
</dbReference>
<keyword evidence="10" id="KW-0408">Iron</keyword>
<evidence type="ECO:0000256" key="5">
    <source>
        <dbReference type="ARBA" id="ARBA00012045"/>
    </source>
</evidence>
<evidence type="ECO:0000256" key="10">
    <source>
        <dbReference type="ARBA" id="ARBA00023004"/>
    </source>
</evidence>
<evidence type="ECO:0000256" key="7">
    <source>
        <dbReference type="ARBA" id="ARBA00022723"/>
    </source>
</evidence>
<evidence type="ECO:0000256" key="9">
    <source>
        <dbReference type="ARBA" id="ARBA00022801"/>
    </source>
</evidence>
<dbReference type="PANTHER" id="PTHR42944:SF1">
    <property type="entry name" value="ADENINE DNA GLYCOSYLASE"/>
    <property type="match status" value="1"/>
</dbReference>
<dbReference type="InterPro" id="IPR023170">
    <property type="entry name" value="HhH_base_excis_C"/>
</dbReference>
<evidence type="ECO:0000256" key="11">
    <source>
        <dbReference type="ARBA" id="ARBA00023014"/>
    </source>
</evidence>
<dbReference type="AlphaFoldDB" id="A0A6P1XZF8"/>
<reference evidence="15 16" key="1">
    <citation type="submission" date="2020-01" db="EMBL/GenBank/DDBJ databases">
        <title>Complete genome sequence of a human oral phylogroup 1 Treponema sp. strain ATCC 700766, originally isolated from periodontitis dental plaque.</title>
        <authorList>
            <person name="Chan Y."/>
            <person name="Huo Y.-B."/>
            <person name="Yu X.-L."/>
            <person name="Zeng H."/>
            <person name="Leung W.-K."/>
            <person name="Watt R.M."/>
        </authorList>
    </citation>
    <scope>NUCLEOTIDE SEQUENCE [LARGE SCALE GENOMIC DNA]</scope>
    <source>
        <strain evidence="15 16">OMZ 804</strain>
    </source>
</reference>
<dbReference type="RefSeq" id="WP_162662378.1">
    <property type="nucleotide sequence ID" value="NZ_CP048020.1"/>
</dbReference>
<dbReference type="InterPro" id="IPR003265">
    <property type="entry name" value="HhH-GPD_domain"/>
</dbReference>
<keyword evidence="13" id="KW-0326">Glycosidase</keyword>
<dbReference type="GO" id="GO:0006298">
    <property type="term" value="P:mismatch repair"/>
    <property type="evidence" value="ECO:0007669"/>
    <property type="project" value="TreeGrafter"/>
</dbReference>
<keyword evidence="11" id="KW-0411">Iron-sulfur</keyword>
<comment type="catalytic activity">
    <reaction evidence="1">
        <text>Hydrolyzes free adenine bases from 7,8-dihydro-8-oxoguanine:adenine mismatched double-stranded DNA, leaving an apurinic site.</text>
        <dbReference type="EC" id="3.2.2.31"/>
    </reaction>
</comment>
<keyword evidence="9" id="KW-0378">Hydrolase</keyword>
<dbReference type="InterPro" id="IPR044298">
    <property type="entry name" value="MIG/MutY"/>
</dbReference>
<dbReference type="GO" id="GO:0035485">
    <property type="term" value="F:adenine/guanine mispair binding"/>
    <property type="evidence" value="ECO:0007669"/>
    <property type="project" value="TreeGrafter"/>
</dbReference>
<dbReference type="Gene3D" id="1.10.340.30">
    <property type="entry name" value="Hypothetical protein, domain 2"/>
    <property type="match status" value="1"/>
</dbReference>
<comment type="function">
    <text evidence="3">Adenine glycosylase active on G-A mispairs. MutY also corrects error-prone DNA synthesis past GO lesions which are due to the oxidatively damaged form of guanine: 7,8-dihydro-8-oxoguanine (8-oxo-dGTP).</text>
</comment>
<dbReference type="EMBL" id="CP048020">
    <property type="protein sequence ID" value="QHX42469.1"/>
    <property type="molecule type" value="Genomic_DNA"/>
</dbReference>